<keyword evidence="3" id="KW-1185">Reference proteome</keyword>
<evidence type="ECO:0000256" key="1">
    <source>
        <dbReference type="SAM" id="MobiDB-lite"/>
    </source>
</evidence>
<protein>
    <submittedName>
        <fullName evidence="2">Uncharacterized protein</fullName>
    </submittedName>
</protein>
<evidence type="ECO:0000313" key="3">
    <source>
        <dbReference type="Proteomes" id="UP000324632"/>
    </source>
</evidence>
<dbReference type="AlphaFoldDB" id="A0A5A9MT56"/>
<name>A0A5A9MT56_9TELE</name>
<proteinExistence type="predicted"/>
<comment type="caution">
    <text evidence="2">The sequence shown here is derived from an EMBL/GenBank/DDBJ whole genome shotgun (WGS) entry which is preliminary data.</text>
</comment>
<feature type="compositionally biased region" description="Acidic residues" evidence="1">
    <location>
        <begin position="220"/>
        <end position="230"/>
    </location>
</feature>
<evidence type="ECO:0000313" key="2">
    <source>
        <dbReference type="EMBL" id="KAA0701564.1"/>
    </source>
</evidence>
<sequence>MEQYRAHQEGPDPSTKLRDNVASKVYRIKRFIAYMAQGGGKLQTLDFLNQTERMRRQDQWVKTLRTMAIRETTINHYLKNIAQFMDYVAATHPPTCRLPKRVLFSIRREMRMMLPCMKRPARNNGSVEDRLKLSHFMCHDTRTADKFYACNLNTKEAWEHRQLFEKVLEGPDVPDEPIGKVGKRPCKRKRCENASPLDSQTTSEDEAEPVYQESGVSSVESEENSSDGDPSEARPSVAKPLRQTAIVLTPLKIRWSPAESPHKLGKEYPSSA</sequence>
<dbReference type="Proteomes" id="UP000324632">
    <property type="component" value="Unassembled WGS sequence"/>
</dbReference>
<accession>A0A5A9MT56</accession>
<reference evidence="2 3" key="1">
    <citation type="journal article" date="2019" name="Mol. Ecol. Resour.">
        <title>Chromosome-level genome assembly of Triplophysa tibetana, a fish adapted to the harsh high-altitude environment of the Tibetan Plateau.</title>
        <authorList>
            <person name="Yang X."/>
            <person name="Liu H."/>
            <person name="Ma Z."/>
            <person name="Zou Y."/>
            <person name="Zou M."/>
            <person name="Mao Y."/>
            <person name="Li X."/>
            <person name="Wang H."/>
            <person name="Chen T."/>
            <person name="Wang W."/>
            <person name="Yang R."/>
        </authorList>
    </citation>
    <scope>NUCLEOTIDE SEQUENCE [LARGE SCALE GENOMIC DNA]</scope>
    <source>
        <strain evidence="2">TTIB1903HZAU</strain>
        <tissue evidence="2">Muscle</tissue>
    </source>
</reference>
<dbReference type="EMBL" id="SOYY01000026">
    <property type="protein sequence ID" value="KAA0701564.1"/>
    <property type="molecule type" value="Genomic_DNA"/>
</dbReference>
<feature type="region of interest" description="Disordered" evidence="1">
    <location>
        <begin position="191"/>
        <end position="272"/>
    </location>
</feature>
<organism evidence="2 3">
    <name type="scientific">Triplophysa tibetana</name>
    <dbReference type="NCBI Taxonomy" id="1572043"/>
    <lineage>
        <taxon>Eukaryota</taxon>
        <taxon>Metazoa</taxon>
        <taxon>Chordata</taxon>
        <taxon>Craniata</taxon>
        <taxon>Vertebrata</taxon>
        <taxon>Euteleostomi</taxon>
        <taxon>Actinopterygii</taxon>
        <taxon>Neopterygii</taxon>
        <taxon>Teleostei</taxon>
        <taxon>Ostariophysi</taxon>
        <taxon>Cypriniformes</taxon>
        <taxon>Nemacheilidae</taxon>
        <taxon>Triplophysa</taxon>
    </lineage>
</organism>
<gene>
    <name evidence="2" type="ORF">E1301_Tti023204</name>
</gene>